<name>A0A9W6TTH7_9STRA</name>
<accession>A0A9W6TTH7</accession>
<evidence type="ECO:0000313" key="1">
    <source>
        <dbReference type="EMBL" id="GMF20255.1"/>
    </source>
</evidence>
<dbReference type="OrthoDB" id="144254at2759"/>
<comment type="caution">
    <text evidence="1">The sequence shown here is derived from an EMBL/GenBank/DDBJ whole genome shotgun (WGS) entry which is preliminary data.</text>
</comment>
<dbReference type="EMBL" id="BSXT01000190">
    <property type="protein sequence ID" value="GMF20255.1"/>
    <property type="molecule type" value="Genomic_DNA"/>
</dbReference>
<proteinExistence type="predicted"/>
<evidence type="ECO:0000313" key="2">
    <source>
        <dbReference type="Proteomes" id="UP001165121"/>
    </source>
</evidence>
<protein>
    <submittedName>
        <fullName evidence="1">Unnamed protein product</fullName>
    </submittedName>
</protein>
<reference evidence="1" key="1">
    <citation type="submission" date="2023-04" db="EMBL/GenBank/DDBJ databases">
        <title>Phytophthora fragariaefolia NBRC 109709.</title>
        <authorList>
            <person name="Ichikawa N."/>
            <person name="Sato H."/>
            <person name="Tonouchi N."/>
        </authorList>
    </citation>
    <scope>NUCLEOTIDE SEQUENCE</scope>
    <source>
        <strain evidence="1">NBRC 109709</strain>
    </source>
</reference>
<organism evidence="1 2">
    <name type="scientific">Phytophthora fragariaefolia</name>
    <dbReference type="NCBI Taxonomy" id="1490495"/>
    <lineage>
        <taxon>Eukaryota</taxon>
        <taxon>Sar</taxon>
        <taxon>Stramenopiles</taxon>
        <taxon>Oomycota</taxon>
        <taxon>Peronosporomycetes</taxon>
        <taxon>Peronosporales</taxon>
        <taxon>Peronosporaceae</taxon>
        <taxon>Phytophthora</taxon>
    </lineage>
</organism>
<dbReference type="Proteomes" id="UP001165121">
    <property type="component" value="Unassembled WGS sequence"/>
</dbReference>
<sequence>MASEVSRDMNGVVSGTALHINEQLYILVNGVAGDVDGDVEEFSEALKAGGLTDVVVIRPDDELNASSLLDEAVIANAKKAINACRGSEILKNPSDPFYPVIREYRYVVSTEPRFGLPPDRGVHQESDLVPGTKYCGMRQ</sequence>
<keyword evidence="2" id="KW-1185">Reference proteome</keyword>
<gene>
    <name evidence="1" type="ORF">Pfra01_000235600</name>
</gene>
<dbReference type="AlphaFoldDB" id="A0A9W6TTH7"/>